<reference evidence="1" key="1">
    <citation type="submission" date="2018-06" db="EMBL/GenBank/DDBJ databases">
        <authorList>
            <person name="Zhirakovskaya E."/>
        </authorList>
    </citation>
    <scope>NUCLEOTIDE SEQUENCE</scope>
</reference>
<name>A0A3B1CVX0_9ZZZZ</name>
<dbReference type="EMBL" id="UOGG01000047">
    <property type="protein sequence ID" value="VAX28004.1"/>
    <property type="molecule type" value="Genomic_DNA"/>
</dbReference>
<protein>
    <recommendedName>
        <fullName evidence="2">MobA-like NTP transferase domain-containing protein</fullName>
    </recommendedName>
</protein>
<evidence type="ECO:0000313" key="1">
    <source>
        <dbReference type="EMBL" id="VAX28004.1"/>
    </source>
</evidence>
<organism evidence="1">
    <name type="scientific">hydrothermal vent metagenome</name>
    <dbReference type="NCBI Taxonomy" id="652676"/>
    <lineage>
        <taxon>unclassified sequences</taxon>
        <taxon>metagenomes</taxon>
        <taxon>ecological metagenomes</taxon>
    </lineage>
</organism>
<dbReference type="AlphaFoldDB" id="A0A3B1CVX0"/>
<proteinExistence type="predicted"/>
<accession>A0A3B1CVX0</accession>
<dbReference type="SUPFAM" id="SSF53448">
    <property type="entry name" value="Nucleotide-diphospho-sugar transferases"/>
    <property type="match status" value="1"/>
</dbReference>
<gene>
    <name evidence="1" type="ORF">MNBD_NITROSPINAE05-892</name>
</gene>
<dbReference type="InterPro" id="IPR029044">
    <property type="entry name" value="Nucleotide-diphossugar_trans"/>
</dbReference>
<sequence length="434" mass="50341">MFVSPNKPHIDKCILSFSHDQAQSRAEADQMSIEKAKREIRAGKKGISHLIMRARDDEVDQLKFLFLINGIPIMCYALGNLLKSSLKEIVVIGSPEVETVLNRFLAVVETGDKKITFVQEDPENLSLRQTMALGKSKLHLKPDELVLFQPGDLPFMYEIEKVLNDEDNQHHNLLLWLNSRQRMFPRYQEDPDSEFVQRNYHYRAIYEDVNELHDMKEPNVYPINLTALNPDIIDELHASRKDGKILQVGIRQALKYPGRFLKLILVLAKQFLKFESDLKRFRQNDKYQFGMHVDNFHKGVSALLDMTFKTKPHSDPSFVSDVDALEDWEDFESLTQYASQLHGEEGLAYIHPFGHELLRFKELAMPELKKELPIYRDFPAYLNRIYQTLKMDYVPFDSDGKYISPNADNPKVAVAFGWYSQKCEALKIQSGQEI</sequence>
<evidence type="ECO:0008006" key="2">
    <source>
        <dbReference type="Google" id="ProtNLM"/>
    </source>
</evidence>
<dbReference type="Gene3D" id="3.90.550.10">
    <property type="entry name" value="Spore Coat Polysaccharide Biosynthesis Protein SpsA, Chain A"/>
    <property type="match status" value="1"/>
</dbReference>